<dbReference type="OMA" id="WFVDPSE"/>
<evidence type="ECO:0000256" key="1">
    <source>
        <dbReference type="SAM" id="MobiDB-lite"/>
    </source>
</evidence>
<reference evidence="2 3" key="1">
    <citation type="submission" date="2016-03" db="EMBL/GenBank/DDBJ databases">
        <title>Whole genome sequencing of Grifola frondosa 9006-11.</title>
        <authorList>
            <person name="Min B."/>
            <person name="Park H."/>
            <person name="Kim J.-G."/>
            <person name="Cho H."/>
            <person name="Oh Y.-L."/>
            <person name="Kong W.-S."/>
            <person name="Choi I.-G."/>
        </authorList>
    </citation>
    <scope>NUCLEOTIDE SEQUENCE [LARGE SCALE GENOMIC DNA]</scope>
    <source>
        <strain evidence="2 3">9006-11</strain>
    </source>
</reference>
<dbReference type="EMBL" id="LUGG01000004">
    <property type="protein sequence ID" value="OBZ75923.1"/>
    <property type="molecule type" value="Genomic_DNA"/>
</dbReference>
<sequence>MHALKACSRRCRLHSYYDLPRRGLATASDTSATPTPAPSLPWFVDPSEVLPKSKTTPSSLSPRVPPPHLQARLAPLPTSIPSDSPIARLHAALRPSPHLEPGELLVREPIYTAIGPPLPKALPKGKRKRGGTYAGEGIMENNGGIWNWIVVAQVKEGTEKRGAIESVMRVVRKALLTANPPLALPPNHKRRDHDGWAMIDAGDFAKRVVICRCGSPSQGALLTESC</sequence>
<gene>
    <name evidence="2" type="ORF">A0H81_04751</name>
</gene>
<dbReference type="Proteomes" id="UP000092993">
    <property type="component" value="Unassembled WGS sequence"/>
</dbReference>
<proteinExistence type="predicted"/>
<accession>A0A1C7MGB1</accession>
<feature type="compositionally biased region" description="Low complexity" evidence="1">
    <location>
        <begin position="50"/>
        <end position="62"/>
    </location>
</feature>
<name>A0A1C7MGB1_GRIFR</name>
<evidence type="ECO:0000313" key="2">
    <source>
        <dbReference type="EMBL" id="OBZ75923.1"/>
    </source>
</evidence>
<dbReference type="OrthoDB" id="21330at2759"/>
<evidence type="ECO:0000313" key="3">
    <source>
        <dbReference type="Proteomes" id="UP000092993"/>
    </source>
</evidence>
<feature type="region of interest" description="Disordered" evidence="1">
    <location>
        <begin position="26"/>
        <end position="65"/>
    </location>
</feature>
<keyword evidence="3" id="KW-1185">Reference proteome</keyword>
<dbReference type="AlphaFoldDB" id="A0A1C7MGB1"/>
<organism evidence="2 3">
    <name type="scientific">Grifola frondosa</name>
    <name type="common">Maitake</name>
    <name type="synonym">Polyporus frondosus</name>
    <dbReference type="NCBI Taxonomy" id="5627"/>
    <lineage>
        <taxon>Eukaryota</taxon>
        <taxon>Fungi</taxon>
        <taxon>Dikarya</taxon>
        <taxon>Basidiomycota</taxon>
        <taxon>Agaricomycotina</taxon>
        <taxon>Agaricomycetes</taxon>
        <taxon>Polyporales</taxon>
        <taxon>Grifolaceae</taxon>
        <taxon>Grifola</taxon>
    </lineage>
</organism>
<comment type="caution">
    <text evidence="2">The sequence shown here is derived from an EMBL/GenBank/DDBJ whole genome shotgun (WGS) entry which is preliminary data.</text>
</comment>
<protein>
    <submittedName>
        <fullName evidence="2">Uncharacterized protein</fullName>
    </submittedName>
</protein>